<dbReference type="VEuPathDB" id="FungiDB:MFRU_023g00700"/>
<evidence type="ECO:0000313" key="4">
    <source>
        <dbReference type="Proteomes" id="UP000322873"/>
    </source>
</evidence>
<protein>
    <recommendedName>
        <fullName evidence="2">FAD dependent oxidoreductase domain-containing protein</fullName>
    </recommendedName>
</protein>
<evidence type="ECO:0000256" key="1">
    <source>
        <dbReference type="SAM" id="MobiDB-lite"/>
    </source>
</evidence>
<dbReference type="InterPro" id="IPR036188">
    <property type="entry name" value="FAD/NAD-bd_sf"/>
</dbReference>
<evidence type="ECO:0000259" key="2">
    <source>
        <dbReference type="Pfam" id="PF01266"/>
    </source>
</evidence>
<accession>A0A5M9K5V9</accession>
<dbReference type="Gene3D" id="3.50.50.60">
    <property type="entry name" value="FAD/NAD(P)-binding domain"/>
    <property type="match status" value="1"/>
</dbReference>
<comment type="caution">
    <text evidence="3">The sequence shown here is derived from an EMBL/GenBank/DDBJ whole genome shotgun (WGS) entry which is preliminary data.</text>
</comment>
<dbReference type="Pfam" id="PF01266">
    <property type="entry name" value="DAO"/>
    <property type="match status" value="1"/>
</dbReference>
<dbReference type="Gene3D" id="3.30.9.10">
    <property type="entry name" value="D-Amino Acid Oxidase, subunit A, domain 2"/>
    <property type="match status" value="1"/>
</dbReference>
<reference evidence="3 4" key="1">
    <citation type="submission" date="2019-06" db="EMBL/GenBank/DDBJ databases">
        <title>Genome Sequence of the Brown Rot Fungal Pathogen Monilinia fructicola.</title>
        <authorList>
            <person name="De Miccolis Angelini R.M."/>
            <person name="Landi L."/>
            <person name="Abate D."/>
            <person name="Pollastro S."/>
            <person name="Romanazzi G."/>
            <person name="Faretra F."/>
        </authorList>
    </citation>
    <scope>NUCLEOTIDE SEQUENCE [LARGE SCALE GENOMIC DNA]</scope>
    <source>
        <strain evidence="3 4">Mfrc123</strain>
    </source>
</reference>
<dbReference type="PANTHER" id="PTHR13847:SF213">
    <property type="entry name" value="DEPENDENT OXIDOREDUCTASE, PUTATIVE-RELATED"/>
    <property type="match status" value="1"/>
</dbReference>
<evidence type="ECO:0000313" key="3">
    <source>
        <dbReference type="EMBL" id="KAA8577021.1"/>
    </source>
</evidence>
<keyword evidence="4" id="KW-1185">Reference proteome</keyword>
<proteinExistence type="predicted"/>
<feature type="compositionally biased region" description="Polar residues" evidence="1">
    <location>
        <begin position="542"/>
        <end position="553"/>
    </location>
</feature>
<dbReference type="GO" id="GO:0005737">
    <property type="term" value="C:cytoplasm"/>
    <property type="evidence" value="ECO:0007669"/>
    <property type="project" value="TreeGrafter"/>
</dbReference>
<dbReference type="PANTHER" id="PTHR13847">
    <property type="entry name" value="SARCOSINE DEHYDROGENASE-RELATED"/>
    <property type="match status" value="1"/>
</dbReference>
<gene>
    <name evidence="3" type="ORF">EYC84_007036</name>
</gene>
<sequence length="603" mass="65553">MSFIVPQFRSPYIPQTVRQEALDRVFADPGIPDALHTTKSFWMKEPHPSVARAQSEHLPETTEYLIIGSGITGGAVAQTLLEGLAKTSGSGDQPSSHPRVVMLEARDSCSGATGRNGGHILETGEDYAEMRGRLGREAAIKVHRLRMAHLEALLGSAESLGLTEEAQVRKVRFLSVYFHRAAWEEMRTCVEVFMADMPEESKGWGFIDADALAKEFGIDNAAGAVTGIAGAMWPYKFVTGLLAHLRAQFRADFALETNTAVSEVRAGQDCFEALTPRGTIKAKHVIHCTNAHIGHLVPGIKGCIFPIIGQMSAQPPGDRFQHQSHHSWIFNYDRGYDYLTQLPVGPASDGEMMLGGGFARTQGGGIHSTGVSTDSDINMYADMHLRGVLGSIFGPENWGAVRGPAVKSMWTGNMGFSADGLPWVGQLTGSLTGRRSAAANTAQGAEWAAAAFSGEGMVHAWLSGKGLAEMILSHDHKQGAFSIPDWFPEAMLISEERLAAARRCHDQDCLPEHPSRSGQICNAMPPNLLPHSTKQQMITASDAPKNQYQPTKNIQHKGNPPQYSRKNKIRRISSELLHSTTIPTNKTRLHLQLATSKPQSSTP</sequence>
<dbReference type="InterPro" id="IPR006076">
    <property type="entry name" value="FAD-dep_OxRdtase"/>
</dbReference>
<name>A0A5M9K5V9_MONFR</name>
<dbReference type="Proteomes" id="UP000322873">
    <property type="component" value="Unassembled WGS sequence"/>
</dbReference>
<organism evidence="3 4">
    <name type="scientific">Monilinia fructicola</name>
    <name type="common">Brown rot fungus</name>
    <name type="synonym">Ciboria fructicola</name>
    <dbReference type="NCBI Taxonomy" id="38448"/>
    <lineage>
        <taxon>Eukaryota</taxon>
        <taxon>Fungi</taxon>
        <taxon>Dikarya</taxon>
        <taxon>Ascomycota</taxon>
        <taxon>Pezizomycotina</taxon>
        <taxon>Leotiomycetes</taxon>
        <taxon>Helotiales</taxon>
        <taxon>Sclerotiniaceae</taxon>
        <taxon>Monilinia</taxon>
    </lineage>
</organism>
<feature type="region of interest" description="Disordered" evidence="1">
    <location>
        <begin position="542"/>
        <end position="565"/>
    </location>
</feature>
<dbReference type="EMBL" id="VICG01000001">
    <property type="protein sequence ID" value="KAA8577021.1"/>
    <property type="molecule type" value="Genomic_DNA"/>
</dbReference>
<feature type="domain" description="FAD dependent oxidoreductase" evidence="2">
    <location>
        <begin position="64"/>
        <end position="470"/>
    </location>
</feature>
<dbReference type="AlphaFoldDB" id="A0A5M9K5V9"/>
<dbReference type="SUPFAM" id="SSF51905">
    <property type="entry name" value="FAD/NAD(P)-binding domain"/>
    <property type="match status" value="1"/>
</dbReference>